<accession>A0A0E9RFZ8</accession>
<reference evidence="1" key="1">
    <citation type="submission" date="2014-11" db="EMBL/GenBank/DDBJ databases">
        <authorList>
            <person name="Amaro Gonzalez C."/>
        </authorList>
    </citation>
    <scope>NUCLEOTIDE SEQUENCE</scope>
</reference>
<dbReference type="AlphaFoldDB" id="A0A0E9RFZ8"/>
<name>A0A0E9RFZ8_ANGAN</name>
<evidence type="ECO:0000313" key="1">
    <source>
        <dbReference type="EMBL" id="JAH28024.1"/>
    </source>
</evidence>
<proteinExistence type="predicted"/>
<protein>
    <submittedName>
        <fullName evidence="1">Uncharacterized protein</fullName>
    </submittedName>
</protein>
<organism evidence="1">
    <name type="scientific">Anguilla anguilla</name>
    <name type="common">European freshwater eel</name>
    <name type="synonym">Muraena anguilla</name>
    <dbReference type="NCBI Taxonomy" id="7936"/>
    <lineage>
        <taxon>Eukaryota</taxon>
        <taxon>Metazoa</taxon>
        <taxon>Chordata</taxon>
        <taxon>Craniata</taxon>
        <taxon>Vertebrata</taxon>
        <taxon>Euteleostomi</taxon>
        <taxon>Actinopterygii</taxon>
        <taxon>Neopterygii</taxon>
        <taxon>Teleostei</taxon>
        <taxon>Anguilliformes</taxon>
        <taxon>Anguillidae</taxon>
        <taxon>Anguilla</taxon>
    </lineage>
</organism>
<reference evidence="1" key="2">
    <citation type="journal article" date="2015" name="Fish Shellfish Immunol.">
        <title>Early steps in the European eel (Anguilla anguilla)-Vibrio vulnificus interaction in the gills: Role of the RtxA13 toxin.</title>
        <authorList>
            <person name="Callol A."/>
            <person name="Pajuelo D."/>
            <person name="Ebbesson L."/>
            <person name="Teles M."/>
            <person name="MacKenzie S."/>
            <person name="Amaro C."/>
        </authorList>
    </citation>
    <scope>NUCLEOTIDE SEQUENCE</scope>
</reference>
<sequence length="44" mass="5003">MICIISLLFSTILVFHHFGKGLFWSCLSIKLNQISSGLSLSNFW</sequence>
<dbReference type="EMBL" id="GBXM01080553">
    <property type="protein sequence ID" value="JAH28024.1"/>
    <property type="molecule type" value="Transcribed_RNA"/>
</dbReference>